<keyword evidence="3" id="KW-1185">Reference proteome</keyword>
<evidence type="ECO:0000313" key="3">
    <source>
        <dbReference type="Proteomes" id="UP001221142"/>
    </source>
</evidence>
<reference evidence="2" key="1">
    <citation type="submission" date="2023-03" db="EMBL/GenBank/DDBJ databases">
        <title>Massive genome expansion in bonnet fungi (Mycena s.s.) driven by repeated elements and novel gene families across ecological guilds.</title>
        <authorList>
            <consortium name="Lawrence Berkeley National Laboratory"/>
            <person name="Harder C.B."/>
            <person name="Miyauchi S."/>
            <person name="Viragh M."/>
            <person name="Kuo A."/>
            <person name="Thoen E."/>
            <person name="Andreopoulos B."/>
            <person name="Lu D."/>
            <person name="Skrede I."/>
            <person name="Drula E."/>
            <person name="Henrissat B."/>
            <person name="Morin E."/>
            <person name="Kohler A."/>
            <person name="Barry K."/>
            <person name="LaButti K."/>
            <person name="Morin E."/>
            <person name="Salamov A."/>
            <person name="Lipzen A."/>
            <person name="Mereny Z."/>
            <person name="Hegedus B."/>
            <person name="Baldrian P."/>
            <person name="Stursova M."/>
            <person name="Weitz H."/>
            <person name="Taylor A."/>
            <person name="Grigoriev I.V."/>
            <person name="Nagy L.G."/>
            <person name="Martin F."/>
            <person name="Kauserud H."/>
        </authorList>
    </citation>
    <scope>NUCLEOTIDE SEQUENCE</scope>
    <source>
        <strain evidence="2">9284</strain>
    </source>
</reference>
<dbReference type="Proteomes" id="UP001221142">
    <property type="component" value="Unassembled WGS sequence"/>
</dbReference>
<sequence length="397" mass="43496">MASTPELPELFEGLTTSQASPAVSSVPDTMSRLPVEISSDIFLRSAPNAQASSVLVRVSRAWNRIALGTPSLWTTLSNDGIPAAKFPVLLKAWFARGQGLPVSLSQGPMLPSAFLQTVEVLANNSQLVQTLNIYLHDGALDKISCISFGALRHLTIDASEDERVGTSADLIALVRGAPNLVECNLNEVFYTHQNHSLDGLGSFTHSSLKHLRFGKSQDGFKRITASPAILSCLKLPSLQTLRVFFTRNQRYTENDLVKFLTQSPAPLRALHIGFSHRVRWRAAVLESLQLVSTTLTELEILHPRNLATTLFDALDVNADLLPRLQSLHVRGYLDGDNLPEPQRISNVLKARRGSVKSFRICAVDEEVEFFGGVAAVLRPFADAGVDVYVGTLFQNFV</sequence>
<evidence type="ECO:0000313" key="2">
    <source>
        <dbReference type="EMBL" id="KAJ7641135.1"/>
    </source>
</evidence>
<dbReference type="InterPro" id="IPR001810">
    <property type="entry name" value="F-box_dom"/>
</dbReference>
<comment type="caution">
    <text evidence="2">The sequence shown here is derived from an EMBL/GenBank/DDBJ whole genome shotgun (WGS) entry which is preliminary data.</text>
</comment>
<dbReference type="AlphaFoldDB" id="A0AAD7FV79"/>
<dbReference type="Gene3D" id="3.80.10.10">
    <property type="entry name" value="Ribonuclease Inhibitor"/>
    <property type="match status" value="1"/>
</dbReference>
<organism evidence="2 3">
    <name type="scientific">Roridomyces roridus</name>
    <dbReference type="NCBI Taxonomy" id="1738132"/>
    <lineage>
        <taxon>Eukaryota</taxon>
        <taxon>Fungi</taxon>
        <taxon>Dikarya</taxon>
        <taxon>Basidiomycota</taxon>
        <taxon>Agaricomycotina</taxon>
        <taxon>Agaricomycetes</taxon>
        <taxon>Agaricomycetidae</taxon>
        <taxon>Agaricales</taxon>
        <taxon>Marasmiineae</taxon>
        <taxon>Mycenaceae</taxon>
        <taxon>Roridomyces</taxon>
    </lineage>
</organism>
<dbReference type="InterPro" id="IPR032675">
    <property type="entry name" value="LRR_dom_sf"/>
</dbReference>
<accession>A0AAD7FV79</accession>
<dbReference type="EMBL" id="JARKIF010000004">
    <property type="protein sequence ID" value="KAJ7641135.1"/>
    <property type="molecule type" value="Genomic_DNA"/>
</dbReference>
<dbReference type="Pfam" id="PF12937">
    <property type="entry name" value="F-box-like"/>
    <property type="match status" value="1"/>
</dbReference>
<feature type="domain" description="F-box" evidence="1">
    <location>
        <begin position="30"/>
        <end position="77"/>
    </location>
</feature>
<evidence type="ECO:0000259" key="1">
    <source>
        <dbReference type="Pfam" id="PF12937"/>
    </source>
</evidence>
<name>A0AAD7FV79_9AGAR</name>
<proteinExistence type="predicted"/>
<gene>
    <name evidence="2" type="ORF">FB45DRAFT_899511</name>
</gene>
<dbReference type="SUPFAM" id="SSF52047">
    <property type="entry name" value="RNI-like"/>
    <property type="match status" value="1"/>
</dbReference>
<protein>
    <recommendedName>
        <fullName evidence="1">F-box domain-containing protein</fullName>
    </recommendedName>
</protein>